<organism evidence="1 2">
    <name type="scientific">Vanilla planifolia</name>
    <name type="common">Vanilla</name>
    <dbReference type="NCBI Taxonomy" id="51239"/>
    <lineage>
        <taxon>Eukaryota</taxon>
        <taxon>Viridiplantae</taxon>
        <taxon>Streptophyta</taxon>
        <taxon>Embryophyta</taxon>
        <taxon>Tracheophyta</taxon>
        <taxon>Spermatophyta</taxon>
        <taxon>Magnoliopsida</taxon>
        <taxon>Liliopsida</taxon>
        <taxon>Asparagales</taxon>
        <taxon>Orchidaceae</taxon>
        <taxon>Vanilloideae</taxon>
        <taxon>Vanilleae</taxon>
        <taxon>Vanilla</taxon>
    </lineage>
</organism>
<evidence type="ECO:0000313" key="1">
    <source>
        <dbReference type="EMBL" id="KAG0468755.1"/>
    </source>
</evidence>
<proteinExistence type="predicted"/>
<dbReference type="AlphaFoldDB" id="A0A835Q953"/>
<protein>
    <submittedName>
        <fullName evidence="1">Uncharacterized protein</fullName>
    </submittedName>
</protein>
<sequence length="185" mass="20686">MDERGVKKEAGWSLIEWNGTVLNIKVGGFRNPVSDHYERCLQLICIKASLCLKLREISHQLPLHGKTEVSPLAMVNAANSFLQHLCRDSESDSDPGPFFGSNSCFNRTGVELFASSERHKCGMRVGDVSFLVGFMKDKVTSIRVTKAFNQAKRAKGLKTLVLDQSVIFGQGRRRRSHDESLFKGK</sequence>
<gene>
    <name evidence="1" type="ORF">HPP92_018083</name>
</gene>
<dbReference type="EMBL" id="JADCNM010000009">
    <property type="protein sequence ID" value="KAG0468755.1"/>
    <property type="molecule type" value="Genomic_DNA"/>
</dbReference>
<reference evidence="1 2" key="1">
    <citation type="journal article" date="2020" name="Nat. Food">
        <title>A phased Vanilla planifolia genome enables genetic improvement of flavour and production.</title>
        <authorList>
            <person name="Hasing T."/>
            <person name="Tang H."/>
            <person name="Brym M."/>
            <person name="Khazi F."/>
            <person name="Huang T."/>
            <person name="Chambers A.H."/>
        </authorList>
    </citation>
    <scope>NUCLEOTIDE SEQUENCE [LARGE SCALE GENOMIC DNA]</scope>
    <source>
        <tissue evidence="1">Leaf</tissue>
    </source>
</reference>
<comment type="caution">
    <text evidence="1">The sequence shown here is derived from an EMBL/GenBank/DDBJ whole genome shotgun (WGS) entry which is preliminary data.</text>
</comment>
<dbReference type="Proteomes" id="UP000639772">
    <property type="component" value="Chromosome 9"/>
</dbReference>
<name>A0A835Q953_VANPL</name>
<accession>A0A835Q953</accession>
<evidence type="ECO:0000313" key="2">
    <source>
        <dbReference type="Proteomes" id="UP000639772"/>
    </source>
</evidence>